<dbReference type="InterPro" id="IPR006674">
    <property type="entry name" value="HD_domain"/>
</dbReference>
<dbReference type="PANTHER" id="PTHR35795">
    <property type="entry name" value="SLR1885 PROTEIN"/>
    <property type="match status" value="1"/>
</dbReference>
<dbReference type="PANTHER" id="PTHR35795:SF1">
    <property type="entry name" value="BIS(5'-NUCLEOSYL)-TETRAPHOSPHATASE, SYMMETRICAL"/>
    <property type="match status" value="1"/>
</dbReference>
<dbReference type="InterPro" id="IPR005249">
    <property type="entry name" value="YqeK"/>
</dbReference>
<dbReference type="Pfam" id="PF01966">
    <property type="entry name" value="HD"/>
    <property type="match status" value="1"/>
</dbReference>
<protein>
    <recommendedName>
        <fullName evidence="1">bis(5'-nucleosyl)-tetraphosphatase (symmetrical)</fullName>
        <ecNumber evidence="1">3.6.1.41</ecNumber>
    </recommendedName>
</protein>
<keyword evidence="5" id="KW-0408">Iron</keyword>
<dbReference type="InterPro" id="IPR003607">
    <property type="entry name" value="HD/PDEase_dom"/>
</dbReference>
<reference evidence="8" key="2">
    <citation type="submission" date="2024-02" db="EMBL/GenBank/DDBJ databases">
        <title>The Genome Sequence of Enterococcus diestrammenae JM9A.</title>
        <authorList>
            <person name="Earl A."/>
            <person name="Manson A."/>
            <person name="Gilmore M."/>
            <person name="Sanders J."/>
            <person name="Shea T."/>
            <person name="Howe W."/>
            <person name="Livny J."/>
            <person name="Cuomo C."/>
            <person name="Neafsey D."/>
            <person name="Birren B."/>
        </authorList>
    </citation>
    <scope>NUCLEOTIDE SEQUENCE</scope>
    <source>
        <strain evidence="8">JM9A</strain>
    </source>
</reference>
<reference evidence="8" key="1">
    <citation type="submission" date="2016-06" db="EMBL/GenBank/DDBJ databases">
        <authorList>
            <person name="Van Tyne D."/>
        </authorList>
    </citation>
    <scope>NUCLEOTIDE SEQUENCE</scope>
    <source>
        <strain evidence="8">JM9A</strain>
    </source>
</reference>
<dbReference type="InterPro" id="IPR051094">
    <property type="entry name" value="Diverse_Catalytic_Enzymes"/>
</dbReference>
<dbReference type="EMBL" id="MAEI02000001">
    <property type="protein sequence ID" value="MEO1782364.1"/>
    <property type="molecule type" value="Genomic_DNA"/>
</dbReference>
<sequence>MMTYMIDLPKGTIEEQVLMYLTKYDKQDTMPHLLEVAEESEMLAKEFGIDPTVAYQAGLMHDISVVIPNNQRVKFHEALGQPILPAEYQLPMLLHQQQSCLLAKRVFQIKDVQVLSAIACHTTLKSQATPMDYCLFIADKIKWDRPAQPPYLKQVIAALEQEGLAKSCYCYLEWLFQHDIQVVHPWAKAALEQLRVISQNEA</sequence>
<comment type="catalytic activity">
    <reaction evidence="6">
        <text>P(1),P(4)-bis(5'-adenosyl) tetraphosphate + H2O = 2 ADP + 2 H(+)</text>
        <dbReference type="Rhea" id="RHEA:24252"/>
        <dbReference type="ChEBI" id="CHEBI:15377"/>
        <dbReference type="ChEBI" id="CHEBI:15378"/>
        <dbReference type="ChEBI" id="CHEBI:58141"/>
        <dbReference type="ChEBI" id="CHEBI:456216"/>
        <dbReference type="EC" id="3.6.1.41"/>
    </reaction>
</comment>
<name>A0ABV0F2T9_9ENTE</name>
<evidence type="ECO:0000256" key="3">
    <source>
        <dbReference type="ARBA" id="ARBA00022741"/>
    </source>
</evidence>
<evidence type="ECO:0000313" key="8">
    <source>
        <dbReference type="EMBL" id="MEO1782364.1"/>
    </source>
</evidence>
<keyword evidence="4" id="KW-0378">Hydrolase</keyword>
<evidence type="ECO:0000259" key="7">
    <source>
        <dbReference type="Pfam" id="PF01966"/>
    </source>
</evidence>
<dbReference type="NCBIfam" id="TIGR00488">
    <property type="entry name" value="bis(5'-nucleosyl)-tetraphosphatase (symmetrical) YqeK"/>
    <property type="match status" value="1"/>
</dbReference>
<gene>
    <name evidence="8" type="ORF">BAU18_001958</name>
</gene>
<keyword evidence="2" id="KW-0479">Metal-binding</keyword>
<dbReference type="RefSeq" id="WP_161869074.1">
    <property type="nucleotide sequence ID" value="NZ_MAEI02000001.1"/>
</dbReference>
<organism evidence="8 9">
    <name type="scientific">Enterococcus diestrammenae</name>
    <dbReference type="NCBI Taxonomy" id="1155073"/>
    <lineage>
        <taxon>Bacteria</taxon>
        <taxon>Bacillati</taxon>
        <taxon>Bacillota</taxon>
        <taxon>Bacilli</taxon>
        <taxon>Lactobacillales</taxon>
        <taxon>Enterococcaceae</taxon>
        <taxon>Enterococcus</taxon>
    </lineage>
</organism>
<dbReference type="EC" id="3.6.1.41" evidence="1"/>
<dbReference type="SUPFAM" id="SSF109604">
    <property type="entry name" value="HD-domain/PDEase-like"/>
    <property type="match status" value="1"/>
</dbReference>
<dbReference type="CDD" id="cd00077">
    <property type="entry name" value="HDc"/>
    <property type="match status" value="1"/>
</dbReference>
<keyword evidence="3" id="KW-0547">Nucleotide-binding</keyword>
<dbReference type="Proteomes" id="UP001429357">
    <property type="component" value="Unassembled WGS sequence"/>
</dbReference>
<evidence type="ECO:0000256" key="6">
    <source>
        <dbReference type="ARBA" id="ARBA00049417"/>
    </source>
</evidence>
<evidence type="ECO:0000256" key="1">
    <source>
        <dbReference type="ARBA" id="ARBA00012506"/>
    </source>
</evidence>
<evidence type="ECO:0000256" key="4">
    <source>
        <dbReference type="ARBA" id="ARBA00022801"/>
    </source>
</evidence>
<evidence type="ECO:0000256" key="5">
    <source>
        <dbReference type="ARBA" id="ARBA00023004"/>
    </source>
</evidence>
<comment type="caution">
    <text evidence="8">The sequence shown here is derived from an EMBL/GenBank/DDBJ whole genome shotgun (WGS) entry which is preliminary data.</text>
</comment>
<proteinExistence type="predicted"/>
<accession>A0ABV0F2T9</accession>
<evidence type="ECO:0000256" key="2">
    <source>
        <dbReference type="ARBA" id="ARBA00022723"/>
    </source>
</evidence>
<feature type="domain" description="HD" evidence="7">
    <location>
        <begin position="32"/>
        <end position="141"/>
    </location>
</feature>
<evidence type="ECO:0000313" key="9">
    <source>
        <dbReference type="Proteomes" id="UP001429357"/>
    </source>
</evidence>
<dbReference type="Gene3D" id="1.10.3210.10">
    <property type="entry name" value="Hypothetical protein af1432"/>
    <property type="match status" value="1"/>
</dbReference>
<keyword evidence="9" id="KW-1185">Reference proteome</keyword>